<gene>
    <name evidence="15" type="ORF">C9J01_09785</name>
</gene>
<evidence type="ECO:0000256" key="10">
    <source>
        <dbReference type="ARBA" id="ARBA00023136"/>
    </source>
</evidence>
<keyword evidence="2" id="KW-0813">Transport</keyword>
<dbReference type="PROSITE" id="PS51103">
    <property type="entry name" value="PTS_EIIC_TYPE_1"/>
    <property type="match status" value="1"/>
</dbReference>
<feature type="domain" description="PTS EIIB type-1" evidence="13">
    <location>
        <begin position="24"/>
        <end position="106"/>
    </location>
</feature>
<evidence type="ECO:0000313" key="15">
    <source>
        <dbReference type="EMBL" id="PSW13144.1"/>
    </source>
</evidence>
<keyword evidence="7 12" id="KW-0812">Transmembrane</keyword>
<feature type="transmembrane region" description="Helical" evidence="12">
    <location>
        <begin position="167"/>
        <end position="186"/>
    </location>
</feature>
<evidence type="ECO:0000259" key="13">
    <source>
        <dbReference type="PROSITE" id="PS51098"/>
    </source>
</evidence>
<evidence type="ECO:0000256" key="8">
    <source>
        <dbReference type="ARBA" id="ARBA00022777"/>
    </source>
</evidence>
<dbReference type="GO" id="GO:0090589">
    <property type="term" value="F:protein-phosphocysteine-trehalose phosphotransferase system transporter activity"/>
    <property type="evidence" value="ECO:0007669"/>
    <property type="project" value="TreeGrafter"/>
</dbReference>
<keyword evidence="9 12" id="KW-1133">Transmembrane helix</keyword>
<comment type="subcellular location">
    <subcellularLocation>
        <location evidence="1">Cell membrane</location>
        <topology evidence="1">Multi-pass membrane protein</topology>
    </subcellularLocation>
</comment>
<dbReference type="GO" id="GO:0005886">
    <property type="term" value="C:plasma membrane"/>
    <property type="evidence" value="ECO:0007669"/>
    <property type="project" value="UniProtKB-SubCell"/>
</dbReference>
<evidence type="ECO:0000259" key="14">
    <source>
        <dbReference type="PROSITE" id="PS51103"/>
    </source>
</evidence>
<dbReference type="InterPro" id="IPR001996">
    <property type="entry name" value="PTS_IIB_1"/>
</dbReference>
<evidence type="ECO:0000313" key="16">
    <source>
        <dbReference type="Proteomes" id="UP000241346"/>
    </source>
</evidence>
<keyword evidence="6" id="KW-0598">Phosphotransferase system</keyword>
<proteinExistence type="predicted"/>
<reference evidence="15 16" key="1">
    <citation type="submission" date="2018-03" db="EMBL/GenBank/DDBJ databases">
        <title>Whole genome sequencing of Histamine producing bacteria.</title>
        <authorList>
            <person name="Butler K."/>
        </authorList>
    </citation>
    <scope>NUCLEOTIDE SEQUENCE [LARGE SCALE GENOMIC DNA]</scope>
    <source>
        <strain evidence="15 16">DSM 19138</strain>
    </source>
</reference>
<feature type="transmembrane region" description="Helical" evidence="12">
    <location>
        <begin position="351"/>
        <end position="372"/>
    </location>
</feature>
<keyword evidence="8" id="KW-0418">Kinase</keyword>
<dbReference type="Pfam" id="PF00367">
    <property type="entry name" value="PTS_EIIB"/>
    <property type="match status" value="1"/>
</dbReference>
<dbReference type="GO" id="GO:0015771">
    <property type="term" value="P:trehalose transport"/>
    <property type="evidence" value="ECO:0007669"/>
    <property type="project" value="TreeGrafter"/>
</dbReference>
<evidence type="ECO:0000256" key="7">
    <source>
        <dbReference type="ARBA" id="ARBA00022692"/>
    </source>
</evidence>
<evidence type="ECO:0000256" key="1">
    <source>
        <dbReference type="ARBA" id="ARBA00004651"/>
    </source>
</evidence>
<dbReference type="CDD" id="cd00212">
    <property type="entry name" value="PTS_IIB_glc"/>
    <property type="match status" value="1"/>
</dbReference>
<keyword evidence="5" id="KW-0808">Transferase</keyword>
<organism evidence="15 16">
    <name type="scientific">Photobacterium rosenbergii</name>
    <dbReference type="NCBI Taxonomy" id="294936"/>
    <lineage>
        <taxon>Bacteria</taxon>
        <taxon>Pseudomonadati</taxon>
        <taxon>Pseudomonadota</taxon>
        <taxon>Gammaproteobacteria</taxon>
        <taxon>Vibrionales</taxon>
        <taxon>Vibrionaceae</taxon>
        <taxon>Photobacterium</taxon>
    </lineage>
</organism>
<dbReference type="InterPro" id="IPR013013">
    <property type="entry name" value="PTS_EIIC_1"/>
</dbReference>
<dbReference type="SUPFAM" id="SSF55604">
    <property type="entry name" value="Glucose permease domain IIB"/>
    <property type="match status" value="1"/>
</dbReference>
<feature type="transmembrane region" description="Helical" evidence="12">
    <location>
        <begin position="418"/>
        <end position="439"/>
    </location>
</feature>
<dbReference type="PANTHER" id="PTHR30175:SF1">
    <property type="entry name" value="PTS SYSTEM ARBUTIN-, CELLOBIOSE-, AND SALICIN-SPECIFIC EIIBC COMPONENT-RELATED"/>
    <property type="match status" value="1"/>
</dbReference>
<dbReference type="GO" id="GO:0016301">
    <property type="term" value="F:kinase activity"/>
    <property type="evidence" value="ECO:0007669"/>
    <property type="project" value="UniProtKB-KW"/>
</dbReference>
<feature type="active site" description="Phosphocysteine intermediate; for EIIB activity" evidence="11">
    <location>
        <position position="46"/>
    </location>
</feature>
<dbReference type="EMBL" id="PYMB01000003">
    <property type="protein sequence ID" value="PSW13144.1"/>
    <property type="molecule type" value="Genomic_DNA"/>
</dbReference>
<dbReference type="OrthoDB" id="92465at2"/>
<feature type="transmembrane region" description="Helical" evidence="12">
    <location>
        <begin position="459"/>
        <end position="478"/>
    </location>
</feature>
<evidence type="ECO:0000256" key="5">
    <source>
        <dbReference type="ARBA" id="ARBA00022679"/>
    </source>
</evidence>
<evidence type="ECO:0000256" key="3">
    <source>
        <dbReference type="ARBA" id="ARBA00022475"/>
    </source>
</evidence>
<dbReference type="InterPro" id="IPR003352">
    <property type="entry name" value="PTS_EIIC"/>
</dbReference>
<name>A0A2T3NF24_9GAMM</name>
<feature type="domain" description="PTS EIIC type-1" evidence="14">
    <location>
        <begin position="127"/>
        <end position="483"/>
    </location>
</feature>
<dbReference type="InterPro" id="IPR050558">
    <property type="entry name" value="PTS_Sugar-Specific_Components"/>
</dbReference>
<dbReference type="GO" id="GO:0009401">
    <property type="term" value="P:phosphoenolpyruvate-dependent sugar phosphotransferase system"/>
    <property type="evidence" value="ECO:0007669"/>
    <property type="project" value="UniProtKB-KW"/>
</dbReference>
<keyword evidence="3" id="KW-1003">Cell membrane</keyword>
<feature type="transmembrane region" description="Helical" evidence="12">
    <location>
        <begin position="237"/>
        <end position="255"/>
    </location>
</feature>
<dbReference type="Proteomes" id="UP000241346">
    <property type="component" value="Unassembled WGS sequence"/>
</dbReference>
<dbReference type="FunFam" id="3.30.1360.60:FF:000001">
    <property type="entry name" value="PTS system glucose-specific IIBC component PtsG"/>
    <property type="match status" value="1"/>
</dbReference>
<dbReference type="PROSITE" id="PS51098">
    <property type="entry name" value="PTS_EIIB_TYPE_1"/>
    <property type="match status" value="1"/>
</dbReference>
<evidence type="ECO:0000256" key="6">
    <source>
        <dbReference type="ARBA" id="ARBA00022683"/>
    </source>
</evidence>
<comment type="caution">
    <text evidence="15">The sequence shown here is derived from an EMBL/GenBank/DDBJ whole genome shotgun (WGS) entry which is preliminary data.</text>
</comment>
<feature type="transmembrane region" description="Helical" evidence="12">
    <location>
        <begin position="128"/>
        <end position="155"/>
    </location>
</feature>
<dbReference type="GO" id="GO:0008982">
    <property type="term" value="F:protein-N(PI)-phosphohistidine-sugar phosphotransferase activity"/>
    <property type="evidence" value="ECO:0007669"/>
    <property type="project" value="InterPro"/>
</dbReference>
<evidence type="ECO:0000256" key="9">
    <source>
        <dbReference type="ARBA" id="ARBA00022989"/>
    </source>
</evidence>
<dbReference type="Pfam" id="PF02378">
    <property type="entry name" value="PTS_EIIC"/>
    <property type="match status" value="1"/>
</dbReference>
<evidence type="ECO:0000256" key="4">
    <source>
        <dbReference type="ARBA" id="ARBA00022597"/>
    </source>
</evidence>
<dbReference type="InterPro" id="IPR018113">
    <property type="entry name" value="PTrfase_EIIB_Cys"/>
</dbReference>
<dbReference type="Gene3D" id="3.30.1360.60">
    <property type="entry name" value="Glucose permease domain IIB"/>
    <property type="match status" value="1"/>
</dbReference>
<dbReference type="InterPro" id="IPR036878">
    <property type="entry name" value="Glu_permease_IIB"/>
</dbReference>
<evidence type="ECO:0000256" key="2">
    <source>
        <dbReference type="ARBA" id="ARBA00022448"/>
    </source>
</evidence>
<feature type="transmembrane region" description="Helical" evidence="12">
    <location>
        <begin position="384"/>
        <end position="406"/>
    </location>
</feature>
<sequence length="483" mass="50626">MQISESMGGFGKKASASSKQDAMTEKLSLMIDALGGISNITDATHCMTRLRLKIADQSKASEETLKSIKGVQGVVFAEGQIQIIIGVEVEKWHKALQAIMAGSGAAVSDDDKPKAKDDGKLFQNVMRVVAGIFGPVVPAIAGAGMLMGLLSGLIATNVISETSDTVYFFRSISVAVFFFLPMLVSFSAAKMFRVNEYIALAVAAAMLSPQLADKAAALKAASDAAELTVLGVVPIELMNYGGAIVPAILAVWLLSKVTPLVDSIVPTVAKPVFTPLLAFAVTATATLAAVGPLGMWLSNGAGWVVSSLLEISPTLTGFIFGLTRPITIVFGIHHSMTPISLNNFALYGKDLLMPIMCLGNLAIAGATLAVWYKQRKSVSKEQSSITAGSGVTAILGITEPALFGVLTKYTKAMFTASLAAGVFGAISVTLDTHLTSYILSSVFSLPAYLSAGTQNFIQAVMGVCGVFALSFVLTMLFVKLDEE</sequence>
<feature type="transmembrane region" description="Helical" evidence="12">
    <location>
        <begin position="276"/>
        <end position="297"/>
    </location>
</feature>
<accession>A0A2T3NF24</accession>
<dbReference type="PANTHER" id="PTHR30175">
    <property type="entry name" value="PHOSPHOTRANSFERASE SYSTEM TRANSPORT PROTEIN"/>
    <property type="match status" value="1"/>
</dbReference>
<keyword evidence="4" id="KW-0762">Sugar transport</keyword>
<keyword evidence="10 12" id="KW-0472">Membrane</keyword>
<dbReference type="PROSITE" id="PS01035">
    <property type="entry name" value="PTS_EIIB_TYPE_1_CYS"/>
    <property type="match status" value="1"/>
</dbReference>
<protein>
    <submittedName>
        <fullName evidence="15">PTS lactose transporter subunit IIB</fullName>
    </submittedName>
</protein>
<evidence type="ECO:0000256" key="11">
    <source>
        <dbReference type="PROSITE-ProRule" id="PRU00421"/>
    </source>
</evidence>
<evidence type="ECO:0000256" key="12">
    <source>
        <dbReference type="SAM" id="Phobius"/>
    </source>
</evidence>
<dbReference type="AlphaFoldDB" id="A0A2T3NF24"/>